<accession>A0AC60QBL1</accession>
<keyword evidence="2" id="KW-1185">Reference proteome</keyword>
<dbReference type="Proteomes" id="UP000805193">
    <property type="component" value="Unassembled WGS sequence"/>
</dbReference>
<dbReference type="EMBL" id="JABSTQ010009237">
    <property type="protein sequence ID" value="KAG0431317.1"/>
    <property type="molecule type" value="Genomic_DNA"/>
</dbReference>
<feature type="non-terminal residue" evidence="1">
    <location>
        <position position="94"/>
    </location>
</feature>
<sequence length="94" mass="10351">FHYSNSKVGNVFALQFLSSIIGNIIAGAFCHFKMEAFYGFIGQIFATLAFLILGPAPFIPCERTLWMIYLAQIFTGLATSAMFACAYSHALRVA</sequence>
<gene>
    <name evidence="1" type="ORF">HPB47_021914</name>
</gene>
<evidence type="ECO:0000313" key="2">
    <source>
        <dbReference type="Proteomes" id="UP000805193"/>
    </source>
</evidence>
<name>A0AC60QBL1_IXOPE</name>
<organism evidence="1 2">
    <name type="scientific">Ixodes persulcatus</name>
    <name type="common">Taiga tick</name>
    <dbReference type="NCBI Taxonomy" id="34615"/>
    <lineage>
        <taxon>Eukaryota</taxon>
        <taxon>Metazoa</taxon>
        <taxon>Ecdysozoa</taxon>
        <taxon>Arthropoda</taxon>
        <taxon>Chelicerata</taxon>
        <taxon>Arachnida</taxon>
        <taxon>Acari</taxon>
        <taxon>Parasitiformes</taxon>
        <taxon>Ixodida</taxon>
        <taxon>Ixodoidea</taxon>
        <taxon>Ixodidae</taxon>
        <taxon>Ixodinae</taxon>
        <taxon>Ixodes</taxon>
    </lineage>
</organism>
<comment type="caution">
    <text evidence="1">The sequence shown here is derived from an EMBL/GenBank/DDBJ whole genome shotgun (WGS) entry which is preliminary data.</text>
</comment>
<proteinExistence type="predicted"/>
<reference evidence="1 2" key="1">
    <citation type="journal article" date="2020" name="Cell">
        <title>Large-Scale Comparative Analyses of Tick Genomes Elucidate Their Genetic Diversity and Vector Capacities.</title>
        <authorList>
            <consortium name="Tick Genome and Microbiome Consortium (TIGMIC)"/>
            <person name="Jia N."/>
            <person name="Wang J."/>
            <person name="Shi W."/>
            <person name="Du L."/>
            <person name="Sun Y."/>
            <person name="Zhan W."/>
            <person name="Jiang J.F."/>
            <person name="Wang Q."/>
            <person name="Zhang B."/>
            <person name="Ji P."/>
            <person name="Bell-Sakyi L."/>
            <person name="Cui X.M."/>
            <person name="Yuan T.T."/>
            <person name="Jiang B.G."/>
            <person name="Yang W.F."/>
            <person name="Lam T.T."/>
            <person name="Chang Q.C."/>
            <person name="Ding S.J."/>
            <person name="Wang X.J."/>
            <person name="Zhu J.G."/>
            <person name="Ruan X.D."/>
            <person name="Zhao L."/>
            <person name="Wei J.T."/>
            <person name="Ye R.Z."/>
            <person name="Que T.C."/>
            <person name="Du C.H."/>
            <person name="Zhou Y.H."/>
            <person name="Cheng J.X."/>
            <person name="Dai P.F."/>
            <person name="Guo W.B."/>
            <person name="Han X.H."/>
            <person name="Huang E.J."/>
            <person name="Li L.F."/>
            <person name="Wei W."/>
            <person name="Gao Y.C."/>
            <person name="Liu J.Z."/>
            <person name="Shao H.Z."/>
            <person name="Wang X."/>
            <person name="Wang C.C."/>
            <person name="Yang T.C."/>
            <person name="Huo Q.B."/>
            <person name="Li W."/>
            <person name="Chen H.Y."/>
            <person name="Chen S.E."/>
            <person name="Zhou L.G."/>
            <person name="Ni X.B."/>
            <person name="Tian J.H."/>
            <person name="Sheng Y."/>
            <person name="Liu T."/>
            <person name="Pan Y.S."/>
            <person name="Xia L.Y."/>
            <person name="Li J."/>
            <person name="Zhao F."/>
            <person name="Cao W.C."/>
        </authorList>
    </citation>
    <scope>NUCLEOTIDE SEQUENCE [LARGE SCALE GENOMIC DNA]</scope>
    <source>
        <strain evidence="1">Iper-2018</strain>
    </source>
</reference>
<protein>
    <submittedName>
        <fullName evidence="1">Uncharacterized protein</fullName>
    </submittedName>
</protein>
<feature type="non-terminal residue" evidence="1">
    <location>
        <position position="1"/>
    </location>
</feature>
<evidence type="ECO:0000313" key="1">
    <source>
        <dbReference type="EMBL" id="KAG0431317.1"/>
    </source>
</evidence>